<evidence type="ECO:0000313" key="1">
    <source>
        <dbReference type="EMBL" id="KHN79825.1"/>
    </source>
</evidence>
<gene>
    <name evidence="1" type="ORF">Tcan_07616</name>
</gene>
<dbReference type="AlphaFoldDB" id="A0A0B2VFR7"/>
<reference evidence="1 2" key="1">
    <citation type="submission" date="2014-11" db="EMBL/GenBank/DDBJ databases">
        <title>Genetic blueprint of the zoonotic pathogen Toxocara canis.</title>
        <authorList>
            <person name="Zhu X.-Q."/>
            <person name="Korhonen P.K."/>
            <person name="Cai H."/>
            <person name="Young N.D."/>
            <person name="Nejsum P."/>
            <person name="von Samson-Himmelstjerna G."/>
            <person name="Boag P.R."/>
            <person name="Tan P."/>
            <person name="Li Q."/>
            <person name="Min J."/>
            <person name="Yang Y."/>
            <person name="Wang X."/>
            <person name="Fang X."/>
            <person name="Hall R.S."/>
            <person name="Hofmann A."/>
            <person name="Sternberg P.W."/>
            <person name="Jex A.R."/>
            <person name="Gasser R.B."/>
        </authorList>
    </citation>
    <scope>NUCLEOTIDE SEQUENCE [LARGE SCALE GENOMIC DNA]</scope>
    <source>
        <strain evidence="1">PN_DK_2014</strain>
    </source>
</reference>
<name>A0A0B2VFR7_TOXCA</name>
<keyword evidence="2" id="KW-1185">Reference proteome</keyword>
<proteinExistence type="predicted"/>
<sequence>AFFPLPLPFLYGYFHSYCLFASLYKLPYLVFQHACCLKYISGCERNYDAYITDKQRRISFVPFSYVKSLLQNLVIDCFSNHRHSCRQFYKGIVLLPHIFIPKNSSKSFIICTTNSAFRCASSCLMLPLRILIVLFVAIIC</sequence>
<evidence type="ECO:0000313" key="2">
    <source>
        <dbReference type="Proteomes" id="UP000031036"/>
    </source>
</evidence>
<dbReference type="EMBL" id="JPKZ01001844">
    <property type="protein sequence ID" value="KHN79825.1"/>
    <property type="molecule type" value="Genomic_DNA"/>
</dbReference>
<accession>A0A0B2VFR7</accession>
<dbReference type="Proteomes" id="UP000031036">
    <property type="component" value="Unassembled WGS sequence"/>
</dbReference>
<feature type="non-terminal residue" evidence="1">
    <location>
        <position position="1"/>
    </location>
</feature>
<organism evidence="1 2">
    <name type="scientific">Toxocara canis</name>
    <name type="common">Canine roundworm</name>
    <dbReference type="NCBI Taxonomy" id="6265"/>
    <lineage>
        <taxon>Eukaryota</taxon>
        <taxon>Metazoa</taxon>
        <taxon>Ecdysozoa</taxon>
        <taxon>Nematoda</taxon>
        <taxon>Chromadorea</taxon>
        <taxon>Rhabditida</taxon>
        <taxon>Spirurina</taxon>
        <taxon>Ascaridomorpha</taxon>
        <taxon>Ascaridoidea</taxon>
        <taxon>Toxocaridae</taxon>
        <taxon>Toxocara</taxon>
    </lineage>
</organism>
<comment type="caution">
    <text evidence="1">The sequence shown here is derived from an EMBL/GenBank/DDBJ whole genome shotgun (WGS) entry which is preliminary data.</text>
</comment>
<protein>
    <submittedName>
        <fullName evidence="1">Uncharacterized protein</fullName>
    </submittedName>
</protein>